<reference evidence="3 4" key="1">
    <citation type="submission" date="2015-02" db="EMBL/GenBank/DDBJ databases">
        <title>Draft genome of a novel marine cyanobacterium (Chroococcales) isolated from South Atlantic Ocean.</title>
        <authorList>
            <person name="Rigonato J."/>
            <person name="Alvarenga D.O."/>
            <person name="Branco L.H."/>
            <person name="Varani A.M."/>
            <person name="Brandini F.P."/>
            <person name="Fiore M.F."/>
        </authorList>
    </citation>
    <scope>NUCLEOTIDE SEQUENCE [LARGE SCALE GENOMIC DNA]</scope>
    <source>
        <strain evidence="3 4">CENA595</strain>
    </source>
</reference>
<protein>
    <recommendedName>
        <fullName evidence="2">Putative restriction endonuclease domain-containing protein</fullName>
    </recommendedName>
</protein>
<dbReference type="OrthoDB" id="428258at2"/>
<evidence type="ECO:0000259" key="2">
    <source>
        <dbReference type="Pfam" id="PF05685"/>
    </source>
</evidence>
<dbReference type="STRING" id="1618023.UH38_07695"/>
<proteinExistence type="predicted"/>
<dbReference type="PANTHER" id="PTHR33352">
    <property type="entry name" value="SLR1095 PROTEIN"/>
    <property type="match status" value="1"/>
</dbReference>
<dbReference type="RefSeq" id="WP_045054060.1">
    <property type="nucleotide sequence ID" value="NZ_CAWMDP010000038.1"/>
</dbReference>
<evidence type="ECO:0000313" key="3">
    <source>
        <dbReference type="EMBL" id="KJH72298.1"/>
    </source>
</evidence>
<dbReference type="InterPro" id="IPR008538">
    <property type="entry name" value="Uma2"/>
</dbReference>
<dbReference type="EMBL" id="JYON01000006">
    <property type="protein sequence ID" value="KJH72298.1"/>
    <property type="molecule type" value="Genomic_DNA"/>
</dbReference>
<dbReference type="Proteomes" id="UP000032452">
    <property type="component" value="Unassembled WGS sequence"/>
</dbReference>
<feature type="domain" description="Putative restriction endonuclease" evidence="2">
    <location>
        <begin position="32"/>
        <end position="159"/>
    </location>
</feature>
<dbReference type="AlphaFoldDB" id="A0A0D8ZU55"/>
<dbReference type="Gene3D" id="3.90.1570.10">
    <property type="entry name" value="tt1808, chain A"/>
    <property type="match status" value="1"/>
</dbReference>
<dbReference type="InterPro" id="IPR012296">
    <property type="entry name" value="Nuclease_put_TT1808"/>
</dbReference>
<evidence type="ECO:0000256" key="1">
    <source>
        <dbReference type="SAM" id="Coils"/>
    </source>
</evidence>
<evidence type="ECO:0000313" key="4">
    <source>
        <dbReference type="Proteomes" id="UP000032452"/>
    </source>
</evidence>
<name>A0A0D8ZU55_9CYAN</name>
<organism evidence="3 4">
    <name type="scientific">Aliterella atlantica CENA595</name>
    <dbReference type="NCBI Taxonomy" id="1618023"/>
    <lineage>
        <taxon>Bacteria</taxon>
        <taxon>Bacillati</taxon>
        <taxon>Cyanobacteriota</taxon>
        <taxon>Cyanophyceae</taxon>
        <taxon>Chroococcidiopsidales</taxon>
        <taxon>Aliterellaceae</taxon>
        <taxon>Aliterella</taxon>
    </lineage>
</organism>
<comment type="caution">
    <text evidence="3">The sequence shown here is derived from an EMBL/GenBank/DDBJ whole genome shotgun (WGS) entry which is preliminary data.</text>
</comment>
<sequence>MVQYNSWQFLPTQEELPETDHKPVDSQLQVLIASLLEDILSWKWSHRNDWFWGINMGVYYDQQKPPIVPDGFLCLGVQRLPRQGGRLSYVVWQEGVLPIIALEYVSKSYGGEYDTKKDDYANMGVTYYAVYNPEYSTRHNHSPFEVYRLVQGKYVLQSDEPFFLPEIGLGIGRAQGTYRGWNREWLYWYDSQGNRLLSTEERAEIAQQQLEQERRKTQELINKLRARGIDPDIF</sequence>
<dbReference type="Pfam" id="PF05685">
    <property type="entry name" value="Uma2"/>
    <property type="match status" value="1"/>
</dbReference>
<keyword evidence="4" id="KW-1185">Reference proteome</keyword>
<feature type="coiled-coil region" evidence="1">
    <location>
        <begin position="196"/>
        <end position="227"/>
    </location>
</feature>
<dbReference type="PANTHER" id="PTHR33352:SF3">
    <property type="entry name" value="SLR1612 PROTEIN"/>
    <property type="match status" value="1"/>
</dbReference>
<accession>A0A0D8ZU55</accession>
<dbReference type="PATRIC" id="fig|1618023.3.peg.3219"/>
<keyword evidence="1" id="KW-0175">Coiled coil</keyword>
<gene>
    <name evidence="3" type="ORF">UH38_07695</name>
</gene>